<dbReference type="EC" id="1.1.99.24" evidence="4"/>
<dbReference type="EMBL" id="ALWX01000027">
    <property type="protein sequence ID" value="EKA61445.1"/>
    <property type="molecule type" value="Genomic_DNA"/>
</dbReference>
<dbReference type="PROSITE" id="PS00061">
    <property type="entry name" value="ADH_SHORT"/>
    <property type="match status" value="1"/>
</dbReference>
<dbReference type="AlphaFoldDB" id="K1DY00"/>
<dbReference type="Gene3D" id="3.40.50.1970">
    <property type="match status" value="1"/>
</dbReference>
<dbReference type="SUPFAM" id="SSF51735">
    <property type="entry name" value="NAD(P)-binding Rossmann-fold domains"/>
    <property type="match status" value="1"/>
</dbReference>
<evidence type="ECO:0000313" key="11">
    <source>
        <dbReference type="EMBL" id="EKA61445.1"/>
    </source>
</evidence>
<proteinExistence type="inferred from homology"/>
<evidence type="ECO:0000313" key="12">
    <source>
        <dbReference type="Proteomes" id="UP000004474"/>
    </source>
</evidence>
<dbReference type="CDD" id="cd08190">
    <property type="entry name" value="HOT"/>
    <property type="match status" value="1"/>
</dbReference>
<dbReference type="eggNOG" id="COG4221">
    <property type="taxonomic scope" value="Bacteria"/>
</dbReference>
<feature type="compositionally biased region" description="Low complexity" evidence="8">
    <location>
        <begin position="234"/>
        <end position="245"/>
    </location>
</feature>
<comment type="similarity">
    <text evidence="2">Belongs to the short-chain dehydrogenases/reductases (SDR) family.</text>
</comment>
<feature type="domain" description="Alcohol dehydrogenase iron-type/glycerol dehydrogenase GldA" evidence="9">
    <location>
        <begin position="265"/>
        <end position="438"/>
    </location>
</feature>
<comment type="catalytic activity">
    <reaction evidence="1">
        <text>(S)-3-hydroxybutanoate + 2-oxoglutarate = (R)-2-hydroxyglutarate + acetoacetate</text>
        <dbReference type="Rhea" id="RHEA:23048"/>
        <dbReference type="ChEBI" id="CHEBI:11047"/>
        <dbReference type="ChEBI" id="CHEBI:13705"/>
        <dbReference type="ChEBI" id="CHEBI:15801"/>
        <dbReference type="ChEBI" id="CHEBI:16810"/>
        <dbReference type="EC" id="1.1.99.24"/>
    </reaction>
</comment>
<comment type="similarity">
    <text evidence="3">Belongs to the iron-containing alcohol dehydrogenase family. Hydroxyacid-oxoacid transhydrogenase subfamily.</text>
</comment>
<dbReference type="InterPro" id="IPR056798">
    <property type="entry name" value="ADH_Fe_C"/>
</dbReference>
<dbReference type="SUPFAM" id="SSF56796">
    <property type="entry name" value="Dehydroquinate synthase-like"/>
    <property type="match status" value="1"/>
</dbReference>
<dbReference type="InterPro" id="IPR036291">
    <property type="entry name" value="NAD(P)-bd_dom_sf"/>
</dbReference>
<feature type="domain" description="Fe-containing alcohol dehydrogenase-like C-terminal" evidence="10">
    <location>
        <begin position="568"/>
        <end position="675"/>
    </location>
</feature>
<evidence type="ECO:0000256" key="3">
    <source>
        <dbReference type="ARBA" id="ARBA00010005"/>
    </source>
</evidence>
<comment type="caution">
    <text evidence="11">The sequence shown here is derived from an EMBL/GenBank/DDBJ whole genome shotgun (WGS) entry which is preliminary data.</text>
</comment>
<evidence type="ECO:0000256" key="7">
    <source>
        <dbReference type="ARBA" id="ARBA00049496"/>
    </source>
</evidence>
<dbReference type="STRING" id="1210046.B277_07426"/>
<dbReference type="Pfam" id="PF25137">
    <property type="entry name" value="ADH_Fe_C"/>
    <property type="match status" value="2"/>
</dbReference>
<protein>
    <recommendedName>
        <fullName evidence="4">hydroxyacid-oxoacid transhydrogenase</fullName>
        <ecNumber evidence="4">1.1.99.24</ecNumber>
    </recommendedName>
</protein>
<dbReference type="FunFam" id="3.40.50.1970:FF:000003">
    <property type="entry name" value="Alcohol dehydrogenase, iron-containing"/>
    <property type="match status" value="1"/>
</dbReference>
<keyword evidence="6" id="KW-0560">Oxidoreductase</keyword>
<evidence type="ECO:0000256" key="5">
    <source>
        <dbReference type="ARBA" id="ARBA00022946"/>
    </source>
</evidence>
<evidence type="ECO:0000256" key="4">
    <source>
        <dbReference type="ARBA" id="ARBA00013182"/>
    </source>
</evidence>
<dbReference type="InterPro" id="IPR001670">
    <property type="entry name" value="ADH_Fe/GldA"/>
</dbReference>
<dbReference type="eggNOG" id="COG1454">
    <property type="taxonomic scope" value="Bacteria"/>
</dbReference>
<evidence type="ECO:0000256" key="8">
    <source>
        <dbReference type="SAM" id="MobiDB-lite"/>
    </source>
</evidence>
<gene>
    <name evidence="11" type="ORF">B277_07426</name>
</gene>
<evidence type="ECO:0000256" key="2">
    <source>
        <dbReference type="ARBA" id="ARBA00006484"/>
    </source>
</evidence>
<dbReference type="GO" id="GO:0047988">
    <property type="term" value="F:hydroxyacid-oxoacid transhydrogenase activity"/>
    <property type="evidence" value="ECO:0007669"/>
    <property type="project" value="UniProtKB-EC"/>
</dbReference>
<dbReference type="Pfam" id="PF00465">
    <property type="entry name" value="Fe-ADH"/>
    <property type="match status" value="1"/>
</dbReference>
<dbReference type="InterPro" id="IPR042157">
    <property type="entry name" value="HOT"/>
</dbReference>
<evidence type="ECO:0000259" key="10">
    <source>
        <dbReference type="Pfam" id="PF25137"/>
    </source>
</evidence>
<dbReference type="PANTHER" id="PTHR11496:SF83">
    <property type="entry name" value="HYDROXYACID-OXOACID TRANSHYDROGENASE, MITOCHONDRIAL"/>
    <property type="match status" value="1"/>
</dbReference>
<feature type="domain" description="Fe-containing alcohol dehydrogenase-like C-terminal" evidence="10">
    <location>
        <begin position="449"/>
        <end position="550"/>
    </location>
</feature>
<dbReference type="InterPro" id="IPR020904">
    <property type="entry name" value="Sc_DH/Rdtase_CS"/>
</dbReference>
<dbReference type="GO" id="GO:0004022">
    <property type="term" value="F:alcohol dehydrogenase (NAD+) activity"/>
    <property type="evidence" value="ECO:0007669"/>
    <property type="project" value="InterPro"/>
</dbReference>
<dbReference type="GO" id="GO:0046872">
    <property type="term" value="F:metal ion binding"/>
    <property type="evidence" value="ECO:0007669"/>
    <property type="project" value="InterPro"/>
</dbReference>
<evidence type="ECO:0000259" key="9">
    <source>
        <dbReference type="Pfam" id="PF00465"/>
    </source>
</evidence>
<accession>K1DY00</accession>
<reference evidence="11 12" key="1">
    <citation type="journal article" date="2012" name="J. Bacteriol.">
        <title>Genome Sequence of Janibacter hoylei MTCC8307, Isolated from the Stratospheric Air.</title>
        <authorList>
            <person name="Pawar S.P."/>
            <person name="Dhotre D.P."/>
            <person name="Shetty S.A."/>
            <person name="Chowdhury S.P."/>
            <person name="Chaudhari B.L."/>
            <person name="Shouche Y.S."/>
        </authorList>
    </citation>
    <scope>NUCLEOTIDE SEQUENCE [LARGE SCALE GENOMIC DNA]</scope>
    <source>
        <strain evidence="11 12">PVAS-1</strain>
    </source>
</reference>
<dbReference type="PATRIC" id="fig|1210046.3.peg.1431"/>
<dbReference type="Pfam" id="PF00106">
    <property type="entry name" value="adh_short"/>
    <property type="match status" value="1"/>
</dbReference>
<comment type="catalytic activity">
    <reaction evidence="7">
        <text>4-hydroxybutanoate + 2-oxoglutarate = (R)-2-hydroxyglutarate + succinate semialdehyde</text>
        <dbReference type="Rhea" id="RHEA:24734"/>
        <dbReference type="ChEBI" id="CHEBI:15801"/>
        <dbReference type="ChEBI" id="CHEBI:16724"/>
        <dbReference type="ChEBI" id="CHEBI:16810"/>
        <dbReference type="ChEBI" id="CHEBI:57706"/>
        <dbReference type="EC" id="1.1.99.24"/>
    </reaction>
</comment>
<dbReference type="PRINTS" id="PR00081">
    <property type="entry name" value="GDHRDH"/>
</dbReference>
<dbReference type="PANTHER" id="PTHR11496">
    <property type="entry name" value="ALCOHOL DEHYDROGENASE"/>
    <property type="match status" value="1"/>
</dbReference>
<keyword evidence="5" id="KW-0809">Transit peptide</keyword>
<dbReference type="FunFam" id="3.40.50.720:FF:000047">
    <property type="entry name" value="NADP-dependent L-serine/L-allo-threonine dehydrogenase"/>
    <property type="match status" value="1"/>
</dbReference>
<dbReference type="Gene3D" id="3.40.50.720">
    <property type="entry name" value="NAD(P)-binding Rossmann-like Domain"/>
    <property type="match status" value="1"/>
</dbReference>
<dbReference type="InterPro" id="IPR002347">
    <property type="entry name" value="SDR_fam"/>
</dbReference>
<evidence type="ECO:0000256" key="6">
    <source>
        <dbReference type="ARBA" id="ARBA00023002"/>
    </source>
</evidence>
<dbReference type="Gene3D" id="1.20.1090.10">
    <property type="entry name" value="Dehydroquinate synthase-like - alpha domain"/>
    <property type="match status" value="1"/>
</dbReference>
<sequence length="679" mass="70195">MSRPLALVTGASSGIGAATARALAAAGHEVVCAARRTDRIADLAAEIDGRAVTCDVTDAASVAALAAEIGDRLDVLVNNAGGAFGLDPVATGDVEDWRAMYEVNVIGTLRVVQALLPSLVAGEGVIVNVGSTAGRTSYEGGAGYTAAKHALATMTETMRLELVDQPVRITEVAPGMVHTEGFSLTRFKGDAERAEQVYAGVAEPLVAEDVADAITWMATRPPARQRRPARHQAPRAGRPAQGPPGDHMSLPTPATPEAVFTYAAPRLKFGPGAVSEIGHDVAGLGARSALVVTDARLAATGHPERVAEALRSAGLRAEVHDSAAVEPSDASLAAAVERAKGAAPFDAVVAVGGGSSIDTAKAVSLLLTNPGELMDYVNAPVGGGRAPEQPALPLVAVPTTTGTGAESTTVCVLDVLAAKVKTGISHERLRPVLAVVDPELTATQPPGVTASAGMDILCHALESWTARPYTSYEHKTPEQRVPYCGSNPISDLYAEKAMRLLAGAFRGAVAGEERARTDMALAATFAGMGFGNAGVHVPHANAYPVAGRVHDLGSAFRPDGYDVEEAMIPHGMAVASTAPAAFAMTFAADPQRHLTAAAWLDPQGLDADVPEPERLSAVLRRLMRDIGQPSGLAEIGYGEADVDGIVSGTMQQQRLLATAPRVVTEEDLAGVVRASMHHW</sequence>
<evidence type="ECO:0000256" key="1">
    <source>
        <dbReference type="ARBA" id="ARBA00000813"/>
    </source>
</evidence>
<dbReference type="PRINTS" id="PR00080">
    <property type="entry name" value="SDRFAMILY"/>
</dbReference>
<dbReference type="InterPro" id="IPR039697">
    <property type="entry name" value="Alcohol_dehydrogenase_Fe"/>
</dbReference>
<dbReference type="Proteomes" id="UP000004474">
    <property type="component" value="Unassembled WGS sequence"/>
</dbReference>
<feature type="compositionally biased region" description="Basic residues" evidence="8">
    <location>
        <begin position="223"/>
        <end position="233"/>
    </location>
</feature>
<name>K1DY00_9MICO</name>
<organism evidence="11 12">
    <name type="scientific">Janibacter hoylei PVAS-1</name>
    <dbReference type="NCBI Taxonomy" id="1210046"/>
    <lineage>
        <taxon>Bacteria</taxon>
        <taxon>Bacillati</taxon>
        <taxon>Actinomycetota</taxon>
        <taxon>Actinomycetes</taxon>
        <taxon>Micrococcales</taxon>
        <taxon>Intrasporangiaceae</taxon>
        <taxon>Janibacter</taxon>
    </lineage>
</organism>
<feature type="region of interest" description="Disordered" evidence="8">
    <location>
        <begin position="220"/>
        <end position="253"/>
    </location>
</feature>